<feature type="domain" description="Rubrerythrin diiron-binding" evidence="1">
    <location>
        <begin position="9"/>
        <end position="78"/>
    </location>
</feature>
<evidence type="ECO:0000259" key="1">
    <source>
        <dbReference type="Pfam" id="PF02915"/>
    </source>
</evidence>
<dbReference type="Pfam" id="PF02915">
    <property type="entry name" value="Rubrerythrin"/>
    <property type="match status" value="1"/>
</dbReference>
<dbReference type="Proteomes" id="UP000235658">
    <property type="component" value="Unassembled WGS sequence"/>
</dbReference>
<accession>A0A2N6UHN3</accession>
<dbReference type="InterPro" id="IPR012347">
    <property type="entry name" value="Ferritin-like"/>
</dbReference>
<dbReference type="Gene3D" id="1.20.1260.10">
    <property type="match status" value="1"/>
</dbReference>
<organism evidence="2 3">
    <name type="scientific">Anaerococcus hydrogenalis</name>
    <dbReference type="NCBI Taxonomy" id="33029"/>
    <lineage>
        <taxon>Bacteria</taxon>
        <taxon>Bacillati</taxon>
        <taxon>Bacillota</taxon>
        <taxon>Tissierellia</taxon>
        <taxon>Tissierellales</taxon>
        <taxon>Peptoniphilaceae</taxon>
        <taxon>Anaerococcus</taxon>
    </lineage>
</organism>
<dbReference type="CDD" id="cd01045">
    <property type="entry name" value="Ferritin_like_AB"/>
    <property type="match status" value="1"/>
</dbReference>
<dbReference type="GO" id="GO:0046872">
    <property type="term" value="F:metal ion binding"/>
    <property type="evidence" value="ECO:0007669"/>
    <property type="project" value="InterPro"/>
</dbReference>
<proteinExistence type="predicted"/>
<protein>
    <submittedName>
        <fullName evidence="2">Rubrerythrin family protein</fullName>
    </submittedName>
</protein>
<dbReference type="GeneID" id="84578787"/>
<dbReference type="InterPro" id="IPR009078">
    <property type="entry name" value="Ferritin-like_SF"/>
</dbReference>
<dbReference type="RefSeq" id="WP_004812909.1">
    <property type="nucleotide sequence ID" value="NZ_CABKPG010000041.1"/>
</dbReference>
<gene>
    <name evidence="2" type="ORF">CJ192_06280</name>
</gene>
<name>A0A2N6UHN3_9FIRM</name>
<sequence length="156" mass="18830">MRSQFQPKDLLETLVKLEQNGQKFYEEMAKKFSDDKKNREFFEFLAEQETHHEVLYKNLSEKLDNNQSIDKEYDDEYKAYIQSMIDQIFNFDSSNVGDDPIDIYRFSIGIEKDTILFIKEVRTIVPDFEPELIDRVEAEERGHIKLIHQWYNDYIK</sequence>
<dbReference type="EMBL" id="PNHP01000004">
    <property type="protein sequence ID" value="PMC81117.1"/>
    <property type="molecule type" value="Genomic_DNA"/>
</dbReference>
<dbReference type="GO" id="GO:0016491">
    <property type="term" value="F:oxidoreductase activity"/>
    <property type="evidence" value="ECO:0007669"/>
    <property type="project" value="InterPro"/>
</dbReference>
<dbReference type="AlphaFoldDB" id="A0A2N6UHN3"/>
<comment type="caution">
    <text evidence="2">The sequence shown here is derived from an EMBL/GenBank/DDBJ whole genome shotgun (WGS) entry which is preliminary data.</text>
</comment>
<reference evidence="2 3" key="1">
    <citation type="submission" date="2017-09" db="EMBL/GenBank/DDBJ databases">
        <title>Bacterial strain isolated from the female urinary microbiota.</title>
        <authorList>
            <person name="Thomas-White K."/>
            <person name="Kumar N."/>
            <person name="Forster S."/>
            <person name="Putonti C."/>
            <person name="Lawley T."/>
            <person name="Wolfe A.J."/>
        </authorList>
    </citation>
    <scope>NUCLEOTIDE SEQUENCE [LARGE SCALE GENOMIC DNA]</scope>
    <source>
        <strain evidence="2 3">UMB0204</strain>
    </source>
</reference>
<evidence type="ECO:0000313" key="2">
    <source>
        <dbReference type="EMBL" id="PMC81117.1"/>
    </source>
</evidence>
<dbReference type="SUPFAM" id="SSF47240">
    <property type="entry name" value="Ferritin-like"/>
    <property type="match status" value="1"/>
</dbReference>
<dbReference type="InterPro" id="IPR003251">
    <property type="entry name" value="Rr_diiron-bd_dom"/>
</dbReference>
<evidence type="ECO:0000313" key="3">
    <source>
        <dbReference type="Proteomes" id="UP000235658"/>
    </source>
</evidence>